<dbReference type="Pfam" id="PF00015">
    <property type="entry name" value="MCPsignal"/>
    <property type="match status" value="1"/>
</dbReference>
<accession>A0ABS6E292</accession>
<organism evidence="4 5">
    <name type="scientific">Tissierella simiarum</name>
    <dbReference type="NCBI Taxonomy" id="2841534"/>
    <lineage>
        <taxon>Bacteria</taxon>
        <taxon>Bacillati</taxon>
        <taxon>Bacillota</taxon>
        <taxon>Tissierellia</taxon>
        <taxon>Tissierellales</taxon>
        <taxon>Tissierellaceae</taxon>
        <taxon>Tissierella</taxon>
    </lineage>
</organism>
<dbReference type="InterPro" id="IPR011644">
    <property type="entry name" value="Heme_NO-bd"/>
</dbReference>
<evidence type="ECO:0000313" key="5">
    <source>
        <dbReference type="Proteomes" id="UP000749471"/>
    </source>
</evidence>
<dbReference type="EMBL" id="JAHLPM010000002">
    <property type="protein sequence ID" value="MBU5437024.1"/>
    <property type="molecule type" value="Genomic_DNA"/>
</dbReference>
<evidence type="ECO:0000256" key="2">
    <source>
        <dbReference type="PROSITE-ProRule" id="PRU00284"/>
    </source>
</evidence>
<dbReference type="SMART" id="SM00283">
    <property type="entry name" value="MA"/>
    <property type="match status" value="1"/>
</dbReference>
<evidence type="ECO:0000313" key="4">
    <source>
        <dbReference type="EMBL" id="MBU5437024.1"/>
    </source>
</evidence>
<keyword evidence="1 2" id="KW-0807">Transducer</keyword>
<dbReference type="PANTHER" id="PTHR32089:SF112">
    <property type="entry name" value="LYSOZYME-LIKE PROTEIN-RELATED"/>
    <property type="match status" value="1"/>
</dbReference>
<dbReference type="Proteomes" id="UP000749471">
    <property type="component" value="Unassembled WGS sequence"/>
</dbReference>
<feature type="domain" description="Methyl-accepting transducer" evidence="3">
    <location>
        <begin position="314"/>
        <end position="564"/>
    </location>
</feature>
<evidence type="ECO:0000259" key="3">
    <source>
        <dbReference type="PROSITE" id="PS50111"/>
    </source>
</evidence>
<dbReference type="Pfam" id="PF07700">
    <property type="entry name" value="HNOB"/>
    <property type="match status" value="1"/>
</dbReference>
<comment type="caution">
    <text evidence="4">The sequence shown here is derived from an EMBL/GenBank/DDBJ whole genome shotgun (WGS) entry which is preliminary data.</text>
</comment>
<sequence>MKGTIVSAWVKTCKSLFGDNLTNEALEHFNINPKKIFRPTEDIEDRAAIGFVNYIANKIGEEPYEVWRKMGNNNIFTFSQDYPAFFRYKSLYSFLSAMYDIHVIVTKRIPGAKPPILHMKAIDKKKAVMSYSSPREMFGYFQGMLEGAAMFYKEDIQIDTLEKKEGFTKVSITFSKEIYQRKTFMLNKVLSLGFIKSIEGKIALVSLLLIGIPAVILPKIIDNNLYTATVLALSVIIPLLTGKMLFKPLKDIYLSLESIIEKDLSMEEDISTNDFLEEINDRINSIKSHIKTDFVGYKGSTDELNVFGNKFGEISSNMSFTSGEISDVVEQVASGAINQAEETENAAYLLNNSINSLNQVVDKESKGKEELESAVRKINQGFEDLKATSLSLNQILKEFSKVKGKGQALQNRANDVRIIVETVEKIAEQTNLLALNASIEASRAGEYGRGFTVVALEVRKLAEGSKEAVKSINNNLESFIKDIDGFVDDIDNQYTVLEKENISLTSVAEENYASVNSIKKVANLIIELTEELTKETNSINQISHNIESLAAIAEENSASSQEVSANVQSYTEEIKKMTESIVEFKKVSEEFSKDLEKYTI</sequence>
<dbReference type="PROSITE" id="PS50111">
    <property type="entry name" value="CHEMOTAXIS_TRANSDUC_2"/>
    <property type="match status" value="1"/>
</dbReference>
<dbReference type="RefSeq" id="WP_216516726.1">
    <property type="nucleotide sequence ID" value="NZ_JAHLPM010000002.1"/>
</dbReference>
<name>A0ABS6E292_9FIRM</name>
<keyword evidence="5" id="KW-1185">Reference proteome</keyword>
<proteinExistence type="predicted"/>
<dbReference type="PANTHER" id="PTHR32089">
    <property type="entry name" value="METHYL-ACCEPTING CHEMOTAXIS PROTEIN MCPB"/>
    <property type="match status" value="1"/>
</dbReference>
<reference evidence="4 5" key="1">
    <citation type="submission" date="2021-06" db="EMBL/GenBank/DDBJ databases">
        <authorList>
            <person name="Sun Q."/>
            <person name="Li D."/>
        </authorList>
    </citation>
    <scope>NUCLEOTIDE SEQUENCE [LARGE SCALE GENOMIC DNA]</scope>
    <source>
        <strain evidence="4 5">MSJ-40</strain>
    </source>
</reference>
<evidence type="ECO:0000256" key="1">
    <source>
        <dbReference type="ARBA" id="ARBA00023224"/>
    </source>
</evidence>
<protein>
    <submittedName>
        <fullName evidence="4">Heme NO-binding domain-containing protein</fullName>
    </submittedName>
</protein>
<dbReference type="InterPro" id="IPR004089">
    <property type="entry name" value="MCPsignal_dom"/>
</dbReference>
<gene>
    <name evidence="4" type="ORF">KQI42_03320</name>
</gene>